<evidence type="ECO:0000313" key="7">
    <source>
        <dbReference type="Proteomes" id="UP000182264"/>
    </source>
</evidence>
<keyword evidence="3" id="KW-0479">Metal-binding</keyword>
<dbReference type="Pfam" id="PF13419">
    <property type="entry name" value="HAD_2"/>
    <property type="match status" value="1"/>
</dbReference>
<dbReference type="InterPro" id="IPR041492">
    <property type="entry name" value="HAD_2"/>
</dbReference>
<name>A0A1L3GKU5_SYNAC</name>
<dbReference type="PANTHER" id="PTHR46193">
    <property type="entry name" value="6-PHOSPHOGLUCONATE PHOSPHATASE"/>
    <property type="match status" value="1"/>
</dbReference>
<dbReference type="AlphaFoldDB" id="A0A1L3GKU5"/>
<dbReference type="CDD" id="cd07505">
    <property type="entry name" value="HAD_BPGM-like"/>
    <property type="match status" value="1"/>
</dbReference>
<dbReference type="SFLD" id="SFLDG01129">
    <property type="entry name" value="C1.5:_HAD__Beta-PGM__Phosphata"/>
    <property type="match status" value="1"/>
</dbReference>
<dbReference type="RefSeq" id="WP_072288116.1">
    <property type="nucleotide sequence ID" value="NZ_CP015518.1"/>
</dbReference>
<reference evidence="6 7" key="1">
    <citation type="journal article" date="2017" name="Genome Announc.">
        <title>Complete Genome Sequences of Two Acetylene-Fermenting Pelobacter acetylenicus Strains.</title>
        <authorList>
            <person name="Sutton J.M."/>
            <person name="Baesman S.M."/>
            <person name="Fierst J.L."/>
            <person name="Poret-Peterson A.T."/>
            <person name="Oremland R.S."/>
            <person name="Dunlap D.S."/>
            <person name="Akob D.M."/>
        </authorList>
    </citation>
    <scope>NUCLEOTIDE SEQUENCE [LARGE SCALE GENOMIC DNA]</scope>
    <source>
        <strain evidence="6 7">DSM 3247</strain>
    </source>
</reference>
<evidence type="ECO:0000256" key="3">
    <source>
        <dbReference type="ARBA" id="ARBA00022723"/>
    </source>
</evidence>
<dbReference type="InterPro" id="IPR023198">
    <property type="entry name" value="PGP-like_dom2"/>
</dbReference>
<keyword evidence="5" id="KW-0119">Carbohydrate metabolism</keyword>
<keyword evidence="7" id="KW-1185">Reference proteome</keyword>
<protein>
    <recommendedName>
        <fullName evidence="8">HAD family phosphatase</fullName>
    </recommendedName>
</protein>
<keyword evidence="4" id="KW-0460">Magnesium</keyword>
<dbReference type="STRING" id="29542.A6070_03050"/>
<comment type="similarity">
    <text evidence="2">Belongs to the HAD-like hydrolase superfamily. CbbY/CbbZ/Gph/YieH family.</text>
</comment>
<dbReference type="PANTHER" id="PTHR46193:SF18">
    <property type="entry name" value="HEXITOL PHOSPHATASE B"/>
    <property type="match status" value="1"/>
</dbReference>
<dbReference type="GO" id="GO:0046872">
    <property type="term" value="F:metal ion binding"/>
    <property type="evidence" value="ECO:0007669"/>
    <property type="project" value="UniProtKB-KW"/>
</dbReference>
<accession>A0A1L3GKU5</accession>
<gene>
    <name evidence="6" type="ORF">A7E75_09075</name>
</gene>
<dbReference type="InterPro" id="IPR036412">
    <property type="entry name" value="HAD-like_sf"/>
</dbReference>
<evidence type="ECO:0000313" key="6">
    <source>
        <dbReference type="EMBL" id="APG26288.1"/>
    </source>
</evidence>
<proteinExistence type="inferred from homology"/>
<dbReference type="InterPro" id="IPR051600">
    <property type="entry name" value="Beta-PGM-like"/>
</dbReference>
<dbReference type="InterPro" id="IPR006439">
    <property type="entry name" value="HAD-SF_hydro_IA"/>
</dbReference>
<dbReference type="Gene3D" id="1.10.150.240">
    <property type="entry name" value="Putative phosphatase, domain 2"/>
    <property type="match status" value="1"/>
</dbReference>
<dbReference type="NCBIfam" id="TIGR01509">
    <property type="entry name" value="HAD-SF-IA-v3"/>
    <property type="match status" value="1"/>
</dbReference>
<dbReference type="EMBL" id="CP015518">
    <property type="protein sequence ID" value="APG26288.1"/>
    <property type="molecule type" value="Genomic_DNA"/>
</dbReference>
<evidence type="ECO:0008006" key="8">
    <source>
        <dbReference type="Google" id="ProtNLM"/>
    </source>
</evidence>
<evidence type="ECO:0000256" key="1">
    <source>
        <dbReference type="ARBA" id="ARBA00001946"/>
    </source>
</evidence>
<evidence type="ECO:0000256" key="2">
    <source>
        <dbReference type="ARBA" id="ARBA00006171"/>
    </source>
</evidence>
<dbReference type="SUPFAM" id="SSF56784">
    <property type="entry name" value="HAD-like"/>
    <property type="match status" value="1"/>
</dbReference>
<evidence type="ECO:0000256" key="4">
    <source>
        <dbReference type="ARBA" id="ARBA00022842"/>
    </source>
</evidence>
<dbReference type="SFLD" id="SFLDS00003">
    <property type="entry name" value="Haloacid_Dehalogenase"/>
    <property type="match status" value="1"/>
</dbReference>
<evidence type="ECO:0000256" key="5">
    <source>
        <dbReference type="ARBA" id="ARBA00023277"/>
    </source>
</evidence>
<sequence length="227" mass="25114">MLKGIFWDNDGILVDTEPLYYRAMQETLAEVGIPLPMDLYRRITLEEGRSSLCLAQEAGFSDADLSRLRDAKNARYSRMLQAGITPLAGAVEAVAALRPYVGMAIVTSSLRDHFELMHRHSGLPQQFDFILTREDFHNTKPHPEPYLKALARSGLRPEECIVIEDTRRGLEAARAAGLRCLVIPGGLAPDAAYPGAWKVAANLDMARRLLEGELAAETSFTESSFPI</sequence>
<dbReference type="NCBIfam" id="TIGR01549">
    <property type="entry name" value="HAD-SF-IA-v1"/>
    <property type="match status" value="1"/>
</dbReference>
<dbReference type="GO" id="GO:0003824">
    <property type="term" value="F:catalytic activity"/>
    <property type="evidence" value="ECO:0007669"/>
    <property type="project" value="UniProtKB-ARBA"/>
</dbReference>
<dbReference type="Gene3D" id="3.40.50.1000">
    <property type="entry name" value="HAD superfamily/HAD-like"/>
    <property type="match status" value="1"/>
</dbReference>
<organism evidence="6 7">
    <name type="scientific">Syntrophotalea acetylenica</name>
    <name type="common">Pelobacter acetylenicus</name>
    <dbReference type="NCBI Taxonomy" id="29542"/>
    <lineage>
        <taxon>Bacteria</taxon>
        <taxon>Pseudomonadati</taxon>
        <taxon>Thermodesulfobacteriota</taxon>
        <taxon>Desulfuromonadia</taxon>
        <taxon>Desulfuromonadales</taxon>
        <taxon>Syntrophotaleaceae</taxon>
        <taxon>Syntrophotalea</taxon>
    </lineage>
</organism>
<comment type="cofactor">
    <cofactor evidence="1">
        <name>Mg(2+)</name>
        <dbReference type="ChEBI" id="CHEBI:18420"/>
    </cofactor>
</comment>
<dbReference type="Proteomes" id="UP000182264">
    <property type="component" value="Chromosome"/>
</dbReference>
<dbReference type="InterPro" id="IPR023214">
    <property type="entry name" value="HAD_sf"/>
</dbReference>